<sequence>MDDEVMSTVEDVGKVDKFVGTLWRRCKEIRDEGIMQVLIHTLTAHLRRIAYFTLNLSLEQVKSTTIDPSSGPLSEPERSLSLDDFCRCIHTLTDYYGTSPLSVLLVHR</sequence>
<accession>A0A0C3CN01</accession>
<reference evidence="2" key="2">
    <citation type="submission" date="2015-01" db="EMBL/GenBank/DDBJ databases">
        <title>Evolutionary Origins and Diversification of the Mycorrhizal Mutualists.</title>
        <authorList>
            <consortium name="DOE Joint Genome Institute"/>
            <consortium name="Mycorrhizal Genomics Consortium"/>
            <person name="Kohler A."/>
            <person name="Kuo A."/>
            <person name="Nagy L.G."/>
            <person name="Floudas D."/>
            <person name="Copeland A."/>
            <person name="Barry K.W."/>
            <person name="Cichocki N."/>
            <person name="Veneault-Fourrey C."/>
            <person name="LaButti K."/>
            <person name="Lindquist E.A."/>
            <person name="Lipzen A."/>
            <person name="Lundell T."/>
            <person name="Morin E."/>
            <person name="Murat C."/>
            <person name="Riley R."/>
            <person name="Ohm R."/>
            <person name="Sun H."/>
            <person name="Tunlid A."/>
            <person name="Henrissat B."/>
            <person name="Grigoriev I.V."/>
            <person name="Hibbett D.S."/>
            <person name="Martin F."/>
        </authorList>
    </citation>
    <scope>NUCLEOTIDE SEQUENCE [LARGE SCALE GENOMIC DNA]</scope>
    <source>
        <strain evidence="2">Foug A</strain>
    </source>
</reference>
<dbReference type="AlphaFoldDB" id="A0A0C3CN01"/>
<gene>
    <name evidence="1" type="ORF">SCLCIDRAFT_34712</name>
</gene>
<evidence type="ECO:0000313" key="1">
    <source>
        <dbReference type="EMBL" id="KIM50060.1"/>
    </source>
</evidence>
<keyword evidence="2" id="KW-1185">Reference proteome</keyword>
<organism evidence="1 2">
    <name type="scientific">Scleroderma citrinum Foug A</name>
    <dbReference type="NCBI Taxonomy" id="1036808"/>
    <lineage>
        <taxon>Eukaryota</taxon>
        <taxon>Fungi</taxon>
        <taxon>Dikarya</taxon>
        <taxon>Basidiomycota</taxon>
        <taxon>Agaricomycotina</taxon>
        <taxon>Agaricomycetes</taxon>
        <taxon>Agaricomycetidae</taxon>
        <taxon>Boletales</taxon>
        <taxon>Sclerodermatineae</taxon>
        <taxon>Sclerodermataceae</taxon>
        <taxon>Scleroderma</taxon>
    </lineage>
</organism>
<dbReference type="EMBL" id="KN822768">
    <property type="protein sequence ID" value="KIM50060.1"/>
    <property type="molecule type" value="Genomic_DNA"/>
</dbReference>
<dbReference type="OrthoDB" id="2020073at2759"/>
<dbReference type="STRING" id="1036808.A0A0C3CN01"/>
<reference evidence="1 2" key="1">
    <citation type="submission" date="2014-04" db="EMBL/GenBank/DDBJ databases">
        <authorList>
            <consortium name="DOE Joint Genome Institute"/>
            <person name="Kuo A."/>
            <person name="Kohler A."/>
            <person name="Nagy L.G."/>
            <person name="Floudas D."/>
            <person name="Copeland A."/>
            <person name="Barry K.W."/>
            <person name="Cichocki N."/>
            <person name="Veneault-Fourrey C."/>
            <person name="LaButti K."/>
            <person name="Lindquist E.A."/>
            <person name="Lipzen A."/>
            <person name="Lundell T."/>
            <person name="Morin E."/>
            <person name="Murat C."/>
            <person name="Sun H."/>
            <person name="Tunlid A."/>
            <person name="Henrissat B."/>
            <person name="Grigoriev I.V."/>
            <person name="Hibbett D.S."/>
            <person name="Martin F."/>
            <person name="Nordberg H.P."/>
            <person name="Cantor M.N."/>
            <person name="Hua S.X."/>
        </authorList>
    </citation>
    <scope>NUCLEOTIDE SEQUENCE [LARGE SCALE GENOMIC DNA]</scope>
    <source>
        <strain evidence="1 2">Foug A</strain>
    </source>
</reference>
<dbReference type="Proteomes" id="UP000053989">
    <property type="component" value="Unassembled WGS sequence"/>
</dbReference>
<name>A0A0C3CN01_9AGAM</name>
<dbReference type="InParanoid" id="A0A0C3CN01"/>
<evidence type="ECO:0000313" key="2">
    <source>
        <dbReference type="Proteomes" id="UP000053989"/>
    </source>
</evidence>
<protein>
    <submittedName>
        <fullName evidence="1">Uncharacterized protein</fullName>
    </submittedName>
</protein>
<proteinExistence type="predicted"/>
<dbReference type="HOGENOM" id="CLU_2198560_0_0_1"/>